<organism evidence="1 2">
    <name type="scientific">Tenacibaculum polynesiense</name>
    <dbReference type="NCBI Taxonomy" id="3137857"/>
    <lineage>
        <taxon>Bacteria</taxon>
        <taxon>Pseudomonadati</taxon>
        <taxon>Bacteroidota</taxon>
        <taxon>Flavobacteriia</taxon>
        <taxon>Flavobacteriales</taxon>
        <taxon>Flavobacteriaceae</taxon>
        <taxon>Tenacibaculum</taxon>
    </lineage>
</organism>
<dbReference type="Pfam" id="PF06042">
    <property type="entry name" value="NTP_transf_6"/>
    <property type="match status" value="1"/>
</dbReference>
<dbReference type="Proteomes" id="UP001497527">
    <property type="component" value="Unassembled WGS sequence"/>
</dbReference>
<proteinExistence type="predicted"/>
<protein>
    <recommendedName>
        <fullName evidence="3">Nucleotidyltransferase family protein</fullName>
    </recommendedName>
</protein>
<dbReference type="EMBL" id="CAXJIO010000010">
    <property type="protein sequence ID" value="CAL2101820.1"/>
    <property type="molecule type" value="Genomic_DNA"/>
</dbReference>
<evidence type="ECO:0000313" key="2">
    <source>
        <dbReference type="Proteomes" id="UP001497527"/>
    </source>
</evidence>
<dbReference type="InterPro" id="IPR009267">
    <property type="entry name" value="NTP_transf_6"/>
</dbReference>
<dbReference type="PANTHER" id="PTHR39166:SF1">
    <property type="entry name" value="BLL1166 PROTEIN"/>
    <property type="match status" value="1"/>
</dbReference>
<evidence type="ECO:0000313" key="1">
    <source>
        <dbReference type="EMBL" id="CAL2101820.1"/>
    </source>
</evidence>
<dbReference type="RefSeq" id="WP_348715018.1">
    <property type="nucleotide sequence ID" value="NZ_CAXJIO010000010.1"/>
</dbReference>
<accession>A0ABM9P8E6</accession>
<dbReference type="PANTHER" id="PTHR39166">
    <property type="entry name" value="BLL1166 PROTEIN"/>
    <property type="match status" value="1"/>
</dbReference>
<gene>
    <name evidence="1" type="ORF">T190423A01A_10383</name>
</gene>
<evidence type="ECO:0008006" key="3">
    <source>
        <dbReference type="Google" id="ProtNLM"/>
    </source>
</evidence>
<comment type="caution">
    <text evidence="1">The sequence shown here is derived from an EMBL/GenBank/DDBJ whole genome shotgun (WGS) entry which is preliminary data.</text>
</comment>
<keyword evidence="2" id="KW-1185">Reference proteome</keyword>
<reference evidence="1 2" key="1">
    <citation type="submission" date="2024-05" db="EMBL/GenBank/DDBJ databases">
        <authorList>
            <person name="Duchaud E."/>
        </authorList>
    </citation>
    <scope>NUCLEOTIDE SEQUENCE [LARGE SCALE GENOMIC DNA]</scope>
    <source>
        <strain evidence="1">Ena-SAMPLE-TAB-13-05-2024-13:56:06:370-140308</strain>
    </source>
</reference>
<sequence length="183" mass="21464">MEQDFSSELISIIKNDAWMLHILQIVNDLNLKDCWVGAGFIRNKVWDVKHNKPRTTLNDVDVIYFDSSNLSSEVDFQIEKTLKKKYPEVNWSVKNQARMHLYNNHTKYINCTDAISYWPETATAIAIQLNHNNQINVIAPYGLIDLFNLDVKPTPRVDFTIYNQRITNKNWKATWPNLTIHKE</sequence>
<name>A0ABM9P8E6_9FLAO</name>